<sequence length="424" mass="47230">MSIEDFAASFNDLGSEPHNHHSPFGTSVLRFDDKNPRADHTTCRHAKTITIDQRSSLPFISRQLNHRFLHPIMTLIEEEGLQLTEVQRLEGHTDRVWGIAWNPVTGTAGIPAMLASCGGDKTVRIWQQRSPSSTSFDCLEVLEEIHTRTVRSCAWSPSGEKLATASFDATTAILEQNGNEFECVSTLEGHENEVKSVSWNASGSLLATCSRDKCVWIWEVLPGNEFDCVSVLQGHTQDVKMVQWHPTVDVLFSCSYDNTIKVWAEDGDSDDWRCVQTLSEANSGHSSTVWAMSFNATGEKMATCSDDVTIKVWGVDIARLQSGDTNASWSHLCTLSGYHDRTIFSVHWSREGIIATGAADDAICLFIESEERSVDGPTYKLLLKKEKAHDMDINCVRWSPTENRLLASASDDGTIKIWKLDSMQ</sequence>
<evidence type="ECO:0000313" key="2">
    <source>
        <dbReference type="Proteomes" id="UP001056120"/>
    </source>
</evidence>
<dbReference type="EMBL" id="CM042045">
    <property type="protein sequence ID" value="KAI3682417.1"/>
    <property type="molecule type" value="Genomic_DNA"/>
</dbReference>
<dbReference type="Proteomes" id="UP001056120">
    <property type="component" value="Linkage Group LG28"/>
</dbReference>
<protein>
    <submittedName>
        <fullName evidence="1">Uncharacterized protein</fullName>
    </submittedName>
</protein>
<comment type="caution">
    <text evidence="1">The sequence shown here is derived from an EMBL/GenBank/DDBJ whole genome shotgun (WGS) entry which is preliminary data.</text>
</comment>
<gene>
    <name evidence="1" type="ORF">L1987_82387</name>
</gene>
<reference evidence="2" key="1">
    <citation type="journal article" date="2022" name="Mol. Ecol. Resour.">
        <title>The genomes of chicory, endive, great burdock and yacon provide insights into Asteraceae palaeo-polyploidization history and plant inulin production.</title>
        <authorList>
            <person name="Fan W."/>
            <person name="Wang S."/>
            <person name="Wang H."/>
            <person name="Wang A."/>
            <person name="Jiang F."/>
            <person name="Liu H."/>
            <person name="Zhao H."/>
            <person name="Xu D."/>
            <person name="Zhang Y."/>
        </authorList>
    </citation>
    <scope>NUCLEOTIDE SEQUENCE [LARGE SCALE GENOMIC DNA]</scope>
    <source>
        <strain evidence="2">cv. Yunnan</strain>
    </source>
</reference>
<reference evidence="1 2" key="2">
    <citation type="journal article" date="2022" name="Mol. Ecol. Resour.">
        <title>The genomes of chicory, endive, great burdock and yacon provide insights into Asteraceae paleo-polyploidization history and plant inulin production.</title>
        <authorList>
            <person name="Fan W."/>
            <person name="Wang S."/>
            <person name="Wang H."/>
            <person name="Wang A."/>
            <person name="Jiang F."/>
            <person name="Liu H."/>
            <person name="Zhao H."/>
            <person name="Xu D."/>
            <person name="Zhang Y."/>
        </authorList>
    </citation>
    <scope>NUCLEOTIDE SEQUENCE [LARGE SCALE GENOMIC DNA]</scope>
    <source>
        <strain evidence="2">cv. Yunnan</strain>
        <tissue evidence="1">Leaves</tissue>
    </source>
</reference>
<organism evidence="1 2">
    <name type="scientific">Smallanthus sonchifolius</name>
    <dbReference type="NCBI Taxonomy" id="185202"/>
    <lineage>
        <taxon>Eukaryota</taxon>
        <taxon>Viridiplantae</taxon>
        <taxon>Streptophyta</taxon>
        <taxon>Embryophyta</taxon>
        <taxon>Tracheophyta</taxon>
        <taxon>Spermatophyta</taxon>
        <taxon>Magnoliopsida</taxon>
        <taxon>eudicotyledons</taxon>
        <taxon>Gunneridae</taxon>
        <taxon>Pentapetalae</taxon>
        <taxon>asterids</taxon>
        <taxon>campanulids</taxon>
        <taxon>Asterales</taxon>
        <taxon>Asteraceae</taxon>
        <taxon>Asteroideae</taxon>
        <taxon>Heliantheae alliance</taxon>
        <taxon>Millerieae</taxon>
        <taxon>Smallanthus</taxon>
    </lineage>
</organism>
<name>A0ACB8YB43_9ASTR</name>
<proteinExistence type="predicted"/>
<evidence type="ECO:0000313" key="1">
    <source>
        <dbReference type="EMBL" id="KAI3682417.1"/>
    </source>
</evidence>
<accession>A0ACB8YB43</accession>
<keyword evidence="2" id="KW-1185">Reference proteome</keyword>